<protein>
    <recommendedName>
        <fullName evidence="3">Aldehyde oxidase/xanthine dehydrogenase a/b hammerhead domain-containing protein</fullName>
    </recommendedName>
</protein>
<dbReference type="InterPro" id="IPR037165">
    <property type="entry name" value="AldOxase/xan_DH_Mopterin-bd_sf"/>
</dbReference>
<evidence type="ECO:0000313" key="4">
    <source>
        <dbReference type="EMBL" id="KAG1535378.1"/>
    </source>
</evidence>
<comment type="caution">
    <text evidence="4">The sequence shown here is derived from an EMBL/GenBank/DDBJ whole genome shotgun (WGS) entry which is preliminary data.</text>
</comment>
<evidence type="ECO:0000256" key="2">
    <source>
        <dbReference type="ARBA" id="ARBA00023002"/>
    </source>
</evidence>
<dbReference type="PANTHER" id="PTHR11908:SF132">
    <property type="entry name" value="ALDEHYDE OXIDASE 1-RELATED"/>
    <property type="match status" value="1"/>
</dbReference>
<dbReference type="PANTHER" id="PTHR11908">
    <property type="entry name" value="XANTHINE DEHYDROGENASE"/>
    <property type="match status" value="1"/>
</dbReference>
<evidence type="ECO:0000259" key="3">
    <source>
        <dbReference type="SMART" id="SM01008"/>
    </source>
</evidence>
<dbReference type="GO" id="GO:0016491">
    <property type="term" value="F:oxidoreductase activity"/>
    <property type="evidence" value="ECO:0007669"/>
    <property type="project" value="UniProtKB-KW"/>
</dbReference>
<keyword evidence="2" id="KW-0560">Oxidoreductase</keyword>
<dbReference type="Pfam" id="PF02738">
    <property type="entry name" value="MoCoBD_1"/>
    <property type="match status" value="1"/>
</dbReference>
<organism evidence="4 5">
    <name type="scientific">Rhizopus delemar</name>
    <dbReference type="NCBI Taxonomy" id="936053"/>
    <lineage>
        <taxon>Eukaryota</taxon>
        <taxon>Fungi</taxon>
        <taxon>Fungi incertae sedis</taxon>
        <taxon>Mucoromycota</taxon>
        <taxon>Mucoromycotina</taxon>
        <taxon>Mucoromycetes</taxon>
        <taxon>Mucorales</taxon>
        <taxon>Mucorineae</taxon>
        <taxon>Rhizopodaceae</taxon>
        <taxon>Rhizopus</taxon>
    </lineage>
</organism>
<dbReference type="SUPFAM" id="SSF54665">
    <property type="entry name" value="CO dehydrogenase molybdoprotein N-domain-like"/>
    <property type="match status" value="1"/>
</dbReference>
<dbReference type="InterPro" id="IPR016208">
    <property type="entry name" value="Ald_Oxase/xanthine_DH-like"/>
</dbReference>
<keyword evidence="5" id="KW-1185">Reference proteome</keyword>
<dbReference type="AlphaFoldDB" id="A0A9P7C4U2"/>
<dbReference type="InterPro" id="IPR008274">
    <property type="entry name" value="AldOxase/xan_DH_MoCoBD1"/>
</dbReference>
<accession>A0A9P7C4U2</accession>
<keyword evidence="1" id="KW-0500">Molybdenum</keyword>
<proteinExistence type="predicted"/>
<evidence type="ECO:0000313" key="5">
    <source>
        <dbReference type="Proteomes" id="UP000740926"/>
    </source>
</evidence>
<feature type="domain" description="Aldehyde oxidase/xanthine dehydrogenase a/b hammerhead" evidence="3">
    <location>
        <begin position="8"/>
        <end position="62"/>
    </location>
</feature>
<dbReference type="InterPro" id="IPR000674">
    <property type="entry name" value="Ald_Oxase/Xan_DH_a/b"/>
</dbReference>
<dbReference type="InterPro" id="IPR036856">
    <property type="entry name" value="Ald_Oxase/Xan_DH_a/b_sf"/>
</dbReference>
<dbReference type="EMBL" id="JAANIU010008304">
    <property type="protein sequence ID" value="KAG1535378.1"/>
    <property type="molecule type" value="Genomic_DNA"/>
</dbReference>
<dbReference type="Gene3D" id="3.30.365.10">
    <property type="entry name" value="Aldehyde oxidase/xanthine dehydrogenase, molybdopterin binding domain"/>
    <property type="match status" value="2"/>
</dbReference>
<dbReference type="GO" id="GO:0005506">
    <property type="term" value="F:iron ion binding"/>
    <property type="evidence" value="ECO:0007669"/>
    <property type="project" value="InterPro"/>
</dbReference>
<name>A0A9P7C4U2_9FUNG</name>
<dbReference type="Proteomes" id="UP000740926">
    <property type="component" value="Unassembled WGS sequence"/>
</dbReference>
<dbReference type="SMART" id="SM01008">
    <property type="entry name" value="Ald_Xan_dh_C"/>
    <property type="match status" value="1"/>
</dbReference>
<dbReference type="Pfam" id="PF01315">
    <property type="entry name" value="Ald_Xan_dh_C"/>
    <property type="match status" value="1"/>
</dbReference>
<reference evidence="4 5" key="1">
    <citation type="journal article" date="2020" name="Microb. Genom.">
        <title>Genetic diversity of clinical and environmental Mucorales isolates obtained from an investigation of mucormycosis cases among solid organ transplant recipients.</title>
        <authorList>
            <person name="Nguyen M.H."/>
            <person name="Kaul D."/>
            <person name="Muto C."/>
            <person name="Cheng S.J."/>
            <person name="Richter R.A."/>
            <person name="Bruno V.M."/>
            <person name="Liu G."/>
            <person name="Beyhan S."/>
            <person name="Sundermann A.J."/>
            <person name="Mounaud S."/>
            <person name="Pasculle A.W."/>
            <person name="Nierman W.C."/>
            <person name="Driscoll E."/>
            <person name="Cumbie R."/>
            <person name="Clancy C.J."/>
            <person name="Dupont C.L."/>
        </authorList>
    </citation>
    <scope>NUCLEOTIDE SEQUENCE [LARGE SCALE GENOMIC DNA]</scope>
    <source>
        <strain evidence="4 5">GL24</strain>
    </source>
</reference>
<gene>
    <name evidence="4" type="ORF">G6F50_015323</name>
</gene>
<evidence type="ECO:0000256" key="1">
    <source>
        <dbReference type="ARBA" id="ARBA00022505"/>
    </source>
</evidence>
<sequence length="204" mass="22330">MPDARDIVADSTLPTYQASAQPPLASGKVRFVGEPVAMVFAPTRAEAEDYAELIEVDYDDLPVYADVDSAQAAQGDLLHEQWRDNVFVTLNADKQFDEYAAQAEVVVRRKIDLARQCMVPMEGKAVLAYWDHQADQLVVVSATQVPHMIRSVLAQCLDLEQGLRAAAGRVVRGLAGQDLQAAVSLRRGPPRTPARGRPLARAPR</sequence>
<dbReference type="SUPFAM" id="SSF56003">
    <property type="entry name" value="Molybdenum cofactor-binding domain"/>
    <property type="match status" value="1"/>
</dbReference>
<dbReference type="Gene3D" id="3.90.1170.50">
    <property type="entry name" value="Aldehyde oxidase/xanthine dehydrogenase, a/b hammerhead"/>
    <property type="match status" value="1"/>
</dbReference>